<gene>
    <name evidence="1" type="ORF">IRJ16_19830</name>
</gene>
<evidence type="ECO:0000313" key="1">
    <source>
        <dbReference type="EMBL" id="MBE9664141.1"/>
    </source>
</evidence>
<evidence type="ECO:0000313" key="2">
    <source>
        <dbReference type="Proteomes" id="UP000622475"/>
    </source>
</evidence>
<dbReference type="AlphaFoldDB" id="A0A929L6L1"/>
<dbReference type="EMBL" id="JADFFL010000009">
    <property type="protein sequence ID" value="MBE9664141.1"/>
    <property type="molecule type" value="Genomic_DNA"/>
</dbReference>
<dbReference type="Proteomes" id="UP000622475">
    <property type="component" value="Unassembled WGS sequence"/>
</dbReference>
<keyword evidence="2" id="KW-1185">Reference proteome</keyword>
<sequence>MTKLFAILLFVFNLQTPQMPEENMVDGKSIKVTNASGGSFGLGTPDDLQKAFGKAQIVTVADEVLGGTSDYYRYKGLQVFFHDKKCELITVKSPFFRFMIGGQTFKVGDNIAKLKALFPLSFKSKRDNFIRLGIKDADAWVAFTYNVNGLVTSIEVANDNS</sequence>
<organism evidence="1 2">
    <name type="scientific">Mucilaginibacter myungsuensis</name>
    <dbReference type="NCBI Taxonomy" id="649104"/>
    <lineage>
        <taxon>Bacteria</taxon>
        <taxon>Pseudomonadati</taxon>
        <taxon>Bacteroidota</taxon>
        <taxon>Sphingobacteriia</taxon>
        <taxon>Sphingobacteriales</taxon>
        <taxon>Sphingobacteriaceae</taxon>
        <taxon>Mucilaginibacter</taxon>
    </lineage>
</organism>
<accession>A0A929L6L1</accession>
<comment type="caution">
    <text evidence="1">The sequence shown here is derived from an EMBL/GenBank/DDBJ whole genome shotgun (WGS) entry which is preliminary data.</text>
</comment>
<name>A0A929L6L1_9SPHI</name>
<protein>
    <submittedName>
        <fullName evidence="1">Uncharacterized protein</fullName>
    </submittedName>
</protein>
<reference evidence="1" key="1">
    <citation type="submission" date="2020-10" db="EMBL/GenBank/DDBJ databases">
        <title>Mucilaginibacter mali sp. nov., isolated from rhizosphere soil of apple orchard.</title>
        <authorList>
            <person name="Lee J.-S."/>
            <person name="Kim H.S."/>
            <person name="Kim J.-S."/>
        </authorList>
    </citation>
    <scope>NUCLEOTIDE SEQUENCE</scope>
    <source>
        <strain evidence="1">KCTC 22746</strain>
    </source>
</reference>
<proteinExistence type="predicted"/>
<dbReference type="RefSeq" id="WP_194113382.1">
    <property type="nucleotide sequence ID" value="NZ_JADFFL010000009.1"/>
</dbReference>